<dbReference type="Proteomes" id="UP000245712">
    <property type="component" value="Unassembled WGS sequence"/>
</dbReference>
<comment type="caution">
    <text evidence="1">The sequence shown here is derived from an EMBL/GenBank/DDBJ whole genome shotgun (WGS) entry which is preliminary data.</text>
</comment>
<sequence length="103" mass="11482">MRRRAPLSRQASEAILLSHMELTRVQLLAENVGSRAVEFDSVRANPLSIANVVTAFASAPHVTLLGSILLSTLLIGPRRVFRVVLRSGLPGWIARDFRLRHMR</sequence>
<proteinExistence type="predicted"/>
<reference evidence="1 2" key="1">
    <citation type="submission" date="2018-05" db="EMBL/GenBank/DDBJ databases">
        <title>Genomic Encyclopedia of Type Strains, Phase IV (KMG-V): Genome sequencing to study the core and pangenomes of soil and plant-associated prokaryotes.</title>
        <authorList>
            <person name="Whitman W."/>
        </authorList>
    </citation>
    <scope>NUCLEOTIDE SEQUENCE [LARGE SCALE GENOMIC DNA]</scope>
    <source>
        <strain evidence="1 2">SCZa-39</strain>
    </source>
</reference>
<gene>
    <name evidence="1" type="ORF">C7402_14031</name>
</gene>
<protein>
    <submittedName>
        <fullName evidence="1">Uncharacterized protein</fullName>
    </submittedName>
</protein>
<accession>A0ABX5K763</accession>
<keyword evidence="2" id="KW-1185">Reference proteome</keyword>
<evidence type="ECO:0000313" key="1">
    <source>
        <dbReference type="EMBL" id="PVX61382.1"/>
    </source>
</evidence>
<dbReference type="RefSeq" id="WP_112177818.1">
    <property type="nucleotide sequence ID" value="NZ_QEOB01000040.1"/>
</dbReference>
<name>A0ABX5K763_9BURK</name>
<dbReference type="EMBL" id="QEOB01000040">
    <property type="protein sequence ID" value="PVX61382.1"/>
    <property type="molecule type" value="Genomic_DNA"/>
</dbReference>
<organism evidence="1 2">
    <name type="scientific">Paraburkholderia unamae</name>
    <dbReference type="NCBI Taxonomy" id="219649"/>
    <lineage>
        <taxon>Bacteria</taxon>
        <taxon>Pseudomonadati</taxon>
        <taxon>Pseudomonadota</taxon>
        <taxon>Betaproteobacteria</taxon>
        <taxon>Burkholderiales</taxon>
        <taxon>Burkholderiaceae</taxon>
        <taxon>Paraburkholderia</taxon>
    </lineage>
</organism>
<evidence type="ECO:0000313" key="2">
    <source>
        <dbReference type="Proteomes" id="UP000245712"/>
    </source>
</evidence>